<dbReference type="InterPro" id="IPR057637">
    <property type="entry name" value="Ig_ZP2_1st"/>
</dbReference>
<comment type="caution">
    <text evidence="22">The sequence shown here is derived from an EMBL/GenBank/DDBJ whole genome shotgun (WGS) entry which is preliminary data.</text>
</comment>
<evidence type="ECO:0000256" key="4">
    <source>
        <dbReference type="ARBA" id="ARBA00022530"/>
    </source>
</evidence>
<dbReference type="Pfam" id="PF00100">
    <property type="entry name" value="Zona_pellucida"/>
    <property type="match status" value="1"/>
</dbReference>
<dbReference type="PRINTS" id="PR00023">
    <property type="entry name" value="ZPELLUCIDA"/>
</dbReference>
<dbReference type="GO" id="GO:0060468">
    <property type="term" value="P:prevention of polyspermy"/>
    <property type="evidence" value="ECO:0007669"/>
    <property type="project" value="TreeGrafter"/>
</dbReference>
<evidence type="ECO:0000256" key="14">
    <source>
        <dbReference type="ARBA" id="ARBA00038403"/>
    </source>
</evidence>
<evidence type="ECO:0000256" key="11">
    <source>
        <dbReference type="ARBA" id="ARBA00023180"/>
    </source>
</evidence>
<dbReference type="InterPro" id="IPR055355">
    <property type="entry name" value="ZP-C"/>
</dbReference>
<dbReference type="Pfam" id="PF23736">
    <property type="entry name" value="Ig_ZP2"/>
    <property type="match status" value="1"/>
</dbReference>
<comment type="similarity">
    <text evidence="14">Belongs to the ZP domain family. ZPA subfamily.</text>
</comment>
<keyword evidence="11" id="KW-0325">Glycoprotein</keyword>
<evidence type="ECO:0000256" key="19">
    <source>
        <dbReference type="ARBA" id="ARBA00046716"/>
    </source>
</evidence>
<feature type="domain" description="ZP" evidence="21">
    <location>
        <begin position="368"/>
        <end position="634"/>
    </location>
</feature>
<sequence length="715" mass="79127">MAGRQKAGGGSPSSRFRADWSTYRSFSLFFTFVTSVNSIDVTQLGISPFSGTVTCHDDRMIVEFASNLGIKKWHASVMDPFGLEMLNCTYDLDPENLTLRAPYETCTRRVLSQHQLTIRFTDHSAAVRRKAFTYQISCPAVQAGGANEHPGSTVCTKDFMSFTFQAFPGMADENTEARHPMGWAIEVGDGARAQTLTLGEAMTQGYNLLIDSYKMTIQVSFNATGVTHYTQGNSRLYTVPLKLIHIILGQKTILSSQVTCVTGPMTCNATHMTLTIPEFPWKLKSVTFENRDIAASQLHHNGIDVEARNGLRLHFRKTLLQTKFSEKCLPYQFYLSSLKLTFYFRGEIVSMVIHPECLCGSPVSIGELCTQDGFMDIKVYSHQTRPALNLDTLKVGASSCQPTLKTPSQGLVHFHVPLNGCGTRHKFKDDKVMYENEIRALWADLPPSTISRDSEFRMTVRCYYSRDDALTNSSVGSVPPPVALAEKGPLAFILQAYPDNSYLQPYGHDEYPVVRYLRQPIYLEARVVNRRDPDIQLALHDCWATPTMDPASQPQWNIVVDGCASDLDNPRTTFHAVGPSVTHPNHFQRFAVKTFAFMPEGQVLFSLVHFHCSASICTERAPDAPLCSVTCPVSSRSRRATGATEEEKTTVSLPGPILLLPDGSSVRDVVDSTGHGTAGYVAFKTMAAVVASAGVMATLGLALYLSKRRNMMSNH</sequence>
<evidence type="ECO:0000256" key="9">
    <source>
        <dbReference type="ARBA" id="ARBA00023157"/>
    </source>
</evidence>
<name>A0A7J7R9B4_RHIFE</name>
<dbReference type="SMART" id="SM00241">
    <property type="entry name" value="ZP"/>
    <property type="match status" value="1"/>
</dbReference>
<dbReference type="GO" id="GO:0032190">
    <property type="term" value="F:acrosin binding"/>
    <property type="evidence" value="ECO:0007669"/>
    <property type="project" value="TreeGrafter"/>
</dbReference>
<evidence type="ECO:0000256" key="13">
    <source>
        <dbReference type="ARBA" id="ARBA00024183"/>
    </source>
</evidence>
<gene>
    <name evidence="22" type="ORF">mRhiFer1_019026</name>
</gene>
<protein>
    <recommendedName>
        <fullName evidence="15">Zona pellucida sperm-binding protein 2</fullName>
    </recommendedName>
    <alternativeName>
        <fullName evidence="17">Zona pellucida glycoprotein 2</fullName>
    </alternativeName>
    <alternativeName>
        <fullName evidence="16">Zona pellucida protein A</fullName>
    </alternativeName>
</protein>
<dbReference type="GO" id="GO:0035805">
    <property type="term" value="C:egg coat"/>
    <property type="evidence" value="ECO:0007669"/>
    <property type="project" value="UniProtKB-SubCell"/>
</dbReference>
<comment type="subcellular location">
    <subcellularLocation>
        <location evidence="1">Cell membrane</location>
        <topology evidence="1">Single-pass type I membrane protein</topology>
    </subcellularLocation>
    <subcellularLocation>
        <location evidence="13">Zona pellucida</location>
    </subcellularLocation>
</comment>
<dbReference type="Pfam" id="PF23344">
    <property type="entry name" value="ZP-N"/>
    <property type="match status" value="1"/>
</dbReference>
<keyword evidence="4" id="KW-0272">Extracellular matrix</keyword>
<dbReference type="InterPro" id="IPR055356">
    <property type="entry name" value="ZP-N"/>
</dbReference>
<dbReference type="PANTHER" id="PTHR23343:SF4">
    <property type="entry name" value="ZONA PELLUCIDA SPERM-BINDING PROTEIN 2"/>
    <property type="match status" value="1"/>
</dbReference>
<keyword evidence="12" id="KW-0278">Fertilization</keyword>
<dbReference type="InterPro" id="IPR017977">
    <property type="entry name" value="ZP_dom_CS"/>
</dbReference>
<dbReference type="InterPro" id="IPR057638">
    <property type="entry name" value="Ig_ZP2_2nd"/>
</dbReference>
<dbReference type="InterPro" id="IPR042235">
    <property type="entry name" value="ZP-C_dom"/>
</dbReference>
<evidence type="ECO:0000256" key="20">
    <source>
        <dbReference type="SAM" id="Phobius"/>
    </source>
</evidence>
<dbReference type="InterPro" id="IPR057636">
    <property type="entry name" value="Ig_ZP2_3rd"/>
</dbReference>
<keyword evidence="7 20" id="KW-1133">Transmembrane helix</keyword>
<dbReference type="PROSITE" id="PS00682">
    <property type="entry name" value="ZP_1"/>
    <property type="match status" value="1"/>
</dbReference>
<evidence type="ECO:0000256" key="12">
    <source>
        <dbReference type="ARBA" id="ARBA00023279"/>
    </source>
</evidence>
<dbReference type="FunFam" id="2.60.40.3210:FF:000006">
    <property type="entry name" value="Zona pellucida sperm-binding protein 2"/>
    <property type="match status" value="1"/>
</dbReference>
<dbReference type="Pfam" id="PF23740">
    <property type="entry name" value="Ig_ZP2_3rd"/>
    <property type="match status" value="1"/>
</dbReference>
<dbReference type="InterPro" id="IPR048290">
    <property type="entry name" value="ZP_chr"/>
</dbReference>
<evidence type="ECO:0000313" key="23">
    <source>
        <dbReference type="Proteomes" id="UP000585614"/>
    </source>
</evidence>
<dbReference type="Gene3D" id="2.60.40.3210">
    <property type="entry name" value="Zona pellucida, ZP-N domain"/>
    <property type="match status" value="1"/>
</dbReference>
<evidence type="ECO:0000256" key="10">
    <source>
        <dbReference type="ARBA" id="ARBA00023170"/>
    </source>
</evidence>
<keyword evidence="8 20" id="KW-0472">Membrane</keyword>
<accession>A0A7J7R9B4</accession>
<evidence type="ECO:0000256" key="2">
    <source>
        <dbReference type="ARBA" id="ARBA00022475"/>
    </source>
</evidence>
<dbReference type="EMBL" id="JACAGC010000029">
    <property type="protein sequence ID" value="KAF6272545.1"/>
    <property type="molecule type" value="Genomic_DNA"/>
</dbReference>
<evidence type="ECO:0000256" key="5">
    <source>
        <dbReference type="ARBA" id="ARBA00022685"/>
    </source>
</evidence>
<evidence type="ECO:0000256" key="6">
    <source>
        <dbReference type="ARBA" id="ARBA00022692"/>
    </source>
</evidence>
<keyword evidence="10" id="KW-0675">Receptor</keyword>
<proteinExistence type="inferred from homology"/>
<dbReference type="GO" id="GO:0035804">
    <property type="term" value="F:structural constituent of egg coat"/>
    <property type="evidence" value="ECO:0007669"/>
    <property type="project" value="TreeGrafter"/>
</dbReference>
<dbReference type="Gene3D" id="2.60.40.4100">
    <property type="entry name" value="Zona pellucida, ZP-C domain"/>
    <property type="match status" value="1"/>
</dbReference>
<dbReference type="Proteomes" id="UP000585614">
    <property type="component" value="Unassembled WGS sequence"/>
</dbReference>
<evidence type="ECO:0000256" key="17">
    <source>
        <dbReference type="ARBA" id="ARBA00042572"/>
    </source>
</evidence>
<evidence type="ECO:0000256" key="7">
    <source>
        <dbReference type="ARBA" id="ARBA00022989"/>
    </source>
</evidence>
<dbReference type="InterPro" id="IPR051148">
    <property type="entry name" value="Zona_Pellucida_Domain_gp"/>
</dbReference>
<feature type="transmembrane region" description="Helical" evidence="20">
    <location>
        <begin position="686"/>
        <end position="705"/>
    </location>
</feature>
<keyword evidence="3" id="KW-0964">Secreted</keyword>
<comment type="subunit">
    <text evidence="19">Can form homopolymers that assemble into long fibers (in vitro). Polymers of ZP2 and ZP3 organized into long filaments cross-linked by ZP1 homodimers. Interacts with ZP3.</text>
</comment>
<organism evidence="22 23">
    <name type="scientific">Rhinolophus ferrumequinum</name>
    <name type="common">Greater horseshoe bat</name>
    <dbReference type="NCBI Taxonomy" id="59479"/>
    <lineage>
        <taxon>Eukaryota</taxon>
        <taxon>Metazoa</taxon>
        <taxon>Chordata</taxon>
        <taxon>Craniata</taxon>
        <taxon>Vertebrata</taxon>
        <taxon>Euteleostomi</taxon>
        <taxon>Mammalia</taxon>
        <taxon>Eutheria</taxon>
        <taxon>Laurasiatheria</taxon>
        <taxon>Chiroptera</taxon>
        <taxon>Yinpterochiroptera</taxon>
        <taxon>Rhinolophoidea</taxon>
        <taxon>Rhinolophidae</taxon>
        <taxon>Rhinolophinae</taxon>
        <taxon>Rhinolophus</taxon>
    </lineage>
</organism>
<keyword evidence="6 20" id="KW-0812">Transmembrane</keyword>
<evidence type="ECO:0000259" key="21">
    <source>
        <dbReference type="PROSITE" id="PS51034"/>
    </source>
</evidence>
<keyword evidence="2" id="KW-1003">Cell membrane</keyword>
<reference evidence="22 23" key="1">
    <citation type="journal article" date="2020" name="Nature">
        <title>Six reference-quality genomes reveal evolution of bat adaptations.</title>
        <authorList>
            <person name="Jebb D."/>
            <person name="Huang Z."/>
            <person name="Pippel M."/>
            <person name="Hughes G.M."/>
            <person name="Lavrichenko K."/>
            <person name="Devanna P."/>
            <person name="Winkler S."/>
            <person name="Jermiin L.S."/>
            <person name="Skirmuntt E.C."/>
            <person name="Katzourakis A."/>
            <person name="Burkitt-Gray L."/>
            <person name="Ray D.A."/>
            <person name="Sullivan K.A.M."/>
            <person name="Roscito J.G."/>
            <person name="Kirilenko B.M."/>
            <person name="Davalos L.M."/>
            <person name="Corthals A.P."/>
            <person name="Power M.L."/>
            <person name="Jones G."/>
            <person name="Ransome R.D."/>
            <person name="Dechmann D.K.N."/>
            <person name="Locatelli A.G."/>
            <person name="Puechmaille S.J."/>
            <person name="Fedrigo O."/>
            <person name="Jarvis E.D."/>
            <person name="Hiller M."/>
            <person name="Vernes S.C."/>
            <person name="Myers E.W."/>
            <person name="Teeling E.C."/>
        </authorList>
    </citation>
    <scope>NUCLEOTIDE SEQUENCE [LARGE SCALE GENOMIC DNA]</scope>
    <source>
        <strain evidence="22">MRhiFer1</strain>
        <tissue evidence="22">Lung</tissue>
    </source>
</reference>
<dbReference type="Pfam" id="PF23738">
    <property type="entry name" value="Ig_ZP2_N"/>
    <property type="match status" value="1"/>
</dbReference>
<keyword evidence="9" id="KW-1015">Disulfide bond</keyword>
<evidence type="ECO:0000256" key="1">
    <source>
        <dbReference type="ARBA" id="ARBA00004251"/>
    </source>
</evidence>
<evidence type="ECO:0000256" key="18">
    <source>
        <dbReference type="ARBA" id="ARBA00046021"/>
    </source>
</evidence>
<dbReference type="PANTHER" id="PTHR23343">
    <property type="entry name" value="ZONA PELLUCIDA SPERM-BINDING PROTEIN"/>
    <property type="match status" value="1"/>
</dbReference>
<evidence type="ECO:0000256" key="15">
    <source>
        <dbReference type="ARBA" id="ARBA00040237"/>
    </source>
</evidence>
<evidence type="ECO:0000256" key="8">
    <source>
        <dbReference type="ARBA" id="ARBA00023136"/>
    </source>
</evidence>
<dbReference type="InterPro" id="IPR001507">
    <property type="entry name" value="ZP_dom"/>
</dbReference>
<dbReference type="GO" id="GO:0005886">
    <property type="term" value="C:plasma membrane"/>
    <property type="evidence" value="ECO:0007669"/>
    <property type="project" value="UniProtKB-SubCell"/>
</dbReference>
<dbReference type="FunFam" id="2.60.40.4100:FF:000004">
    <property type="entry name" value="Zona pellucida sperm-binding protein 2"/>
    <property type="match status" value="1"/>
</dbReference>
<dbReference type="AlphaFoldDB" id="A0A7J7R9B4"/>
<evidence type="ECO:0000256" key="3">
    <source>
        <dbReference type="ARBA" id="ARBA00022525"/>
    </source>
</evidence>
<dbReference type="GO" id="GO:0007339">
    <property type="term" value="P:binding of sperm to zona pellucida"/>
    <property type="evidence" value="ECO:0007669"/>
    <property type="project" value="TreeGrafter"/>
</dbReference>
<dbReference type="PROSITE" id="PS51034">
    <property type="entry name" value="ZP_2"/>
    <property type="match status" value="1"/>
</dbReference>
<comment type="function">
    <text evidence="18">Component of the zona pellucida, an extracellular matrix surrounding oocytes which mediates sperm binding, induction of the acrosome reaction and prevents post-fertilization polyspermy. The zona pellucida is composed of 3 to 4 glycoproteins, ZP1, ZP2, ZP3, and ZP4. ZP2 may act as a secondary sperm receptor.</text>
</comment>
<evidence type="ECO:0000313" key="22">
    <source>
        <dbReference type="EMBL" id="KAF6272545.1"/>
    </source>
</evidence>
<evidence type="ECO:0000256" key="16">
    <source>
        <dbReference type="ARBA" id="ARBA00042272"/>
    </source>
</evidence>
<keyword evidence="5" id="KW-0165">Cleavage on pair of basic residues</keyword>